<dbReference type="Gene3D" id="3.40.50.620">
    <property type="entry name" value="HUPs"/>
    <property type="match status" value="1"/>
</dbReference>
<dbReference type="InterPro" id="IPR011063">
    <property type="entry name" value="TilS/TtcA_N"/>
</dbReference>
<name>A0ABY0VAD6_9ACTO</name>
<comment type="domain">
    <text evidence="7">The N-terminal region contains the highly conserved SGGXDS motif, predicted to be a P-loop motif involved in ATP binding.</text>
</comment>
<dbReference type="PANTHER" id="PTHR43033">
    <property type="entry name" value="TRNA(ILE)-LYSIDINE SYNTHASE-RELATED"/>
    <property type="match status" value="1"/>
</dbReference>
<dbReference type="InterPro" id="IPR015262">
    <property type="entry name" value="tRNA_Ile_lys_synt_subst-bd"/>
</dbReference>
<dbReference type="Proteomes" id="UP000198976">
    <property type="component" value="Chromosome I"/>
</dbReference>
<keyword evidence="12" id="KW-1185">Reference proteome</keyword>
<keyword evidence="2 7" id="KW-0436">Ligase</keyword>
<gene>
    <name evidence="7" type="primary">tilS</name>
    <name evidence="11" type="ORF">SAMN04489714_1706</name>
</gene>
<evidence type="ECO:0000256" key="6">
    <source>
        <dbReference type="ARBA" id="ARBA00048539"/>
    </source>
</evidence>
<dbReference type="EC" id="6.3.4.19" evidence="7"/>
<dbReference type="InterPro" id="IPR012795">
    <property type="entry name" value="tRNA_Ile_lys_synt_N"/>
</dbReference>
<comment type="function">
    <text evidence="7">Ligates lysine onto the cytidine present at position 34 of the AUA codon-specific tRNA(Ile) that contains the anticodon CAU, in an ATP-dependent manner. Cytidine is converted to lysidine, thus changing the amino acid specificity of the tRNA from methionine to isoleucine.</text>
</comment>
<dbReference type="CDD" id="cd01992">
    <property type="entry name" value="TilS_N"/>
    <property type="match status" value="1"/>
</dbReference>
<reference evidence="11 12" key="1">
    <citation type="submission" date="2016-10" db="EMBL/GenBank/DDBJ databases">
        <authorList>
            <person name="Varghese N."/>
            <person name="Submissions S."/>
        </authorList>
    </citation>
    <scope>NUCLEOTIDE SEQUENCE [LARGE SCALE GENOMIC DNA]</scope>
    <source>
        <strain evidence="11 12">DSM 9169</strain>
    </source>
</reference>
<dbReference type="Pfam" id="PF09179">
    <property type="entry name" value="TilS"/>
    <property type="match status" value="1"/>
</dbReference>
<keyword evidence="5 7" id="KW-0067">ATP-binding</keyword>
<feature type="domain" description="tRNA(Ile)-lysidine synthase substrate-binding" evidence="10">
    <location>
        <begin position="336"/>
        <end position="398"/>
    </location>
</feature>
<feature type="compositionally biased region" description="Basic and acidic residues" evidence="8">
    <location>
        <begin position="290"/>
        <end position="308"/>
    </location>
</feature>
<evidence type="ECO:0000256" key="3">
    <source>
        <dbReference type="ARBA" id="ARBA00022694"/>
    </source>
</evidence>
<evidence type="ECO:0000256" key="5">
    <source>
        <dbReference type="ARBA" id="ARBA00022840"/>
    </source>
</evidence>
<dbReference type="Pfam" id="PF01171">
    <property type="entry name" value="ATP_bind_3"/>
    <property type="match status" value="1"/>
</dbReference>
<dbReference type="NCBIfam" id="TIGR02432">
    <property type="entry name" value="lysidine_TilS_N"/>
    <property type="match status" value="1"/>
</dbReference>
<keyword evidence="3 7" id="KW-0819">tRNA processing</keyword>
<organism evidence="11 12">
    <name type="scientific">Schaalia radingae</name>
    <dbReference type="NCBI Taxonomy" id="131110"/>
    <lineage>
        <taxon>Bacteria</taxon>
        <taxon>Bacillati</taxon>
        <taxon>Actinomycetota</taxon>
        <taxon>Actinomycetes</taxon>
        <taxon>Actinomycetales</taxon>
        <taxon>Actinomycetaceae</taxon>
        <taxon>Schaalia</taxon>
    </lineage>
</organism>
<evidence type="ECO:0000256" key="4">
    <source>
        <dbReference type="ARBA" id="ARBA00022741"/>
    </source>
</evidence>
<feature type="binding site" evidence="7">
    <location>
        <begin position="47"/>
        <end position="52"/>
    </location>
    <ligand>
        <name>ATP</name>
        <dbReference type="ChEBI" id="CHEBI:30616"/>
    </ligand>
</feature>
<evidence type="ECO:0000313" key="12">
    <source>
        <dbReference type="Proteomes" id="UP000198976"/>
    </source>
</evidence>
<comment type="subcellular location">
    <subcellularLocation>
        <location evidence="7">Cytoplasm</location>
    </subcellularLocation>
</comment>
<evidence type="ECO:0000259" key="9">
    <source>
        <dbReference type="Pfam" id="PF01171"/>
    </source>
</evidence>
<dbReference type="SUPFAM" id="SSF52402">
    <property type="entry name" value="Adenine nucleotide alpha hydrolases-like"/>
    <property type="match status" value="1"/>
</dbReference>
<comment type="similarity">
    <text evidence="7">Belongs to the tRNA(Ile)-lysidine synthase family.</text>
</comment>
<keyword evidence="4 7" id="KW-0547">Nucleotide-binding</keyword>
<evidence type="ECO:0000259" key="10">
    <source>
        <dbReference type="Pfam" id="PF09179"/>
    </source>
</evidence>
<dbReference type="RefSeq" id="WP_162272398.1">
    <property type="nucleotide sequence ID" value="NZ_LT629792.1"/>
</dbReference>
<sequence>MSCESRASQLVGSTPTGAVRRLSLATRRCLQQIINEGVPTAVVVGVSGGPDSLALLVVATDLCRRWNIPVAGVYVDHHIRPESSNEARHVYDVVQSVGAHPAIMDADMEAYREGGPEARARSARRDALVRYATQWARESGTTAATILLGHTMDDQAETVMLRLARGSGAHSLSAMRRRDLMECGGVAITWLRPLLDQRRVDTHQVCRDLKLAWVDDPTNAVDGPWRASDGSALRRAAVRQWALPALERALGVDPIPALARSADMLGEDDAYLSAQAGDLFDACVRESEGARDGRSSEAEGVRGAERGQVDACEQSEDNDSARGKASRGRGRHWIVDCTKLADLAAPIRRRVLHRLLAQVSNSPGSVSSVHVRQLDEMALSGAHGTRIDVPGGHARVERSGPRRSMRRLIVERVE</sequence>
<keyword evidence="1 7" id="KW-0963">Cytoplasm</keyword>
<evidence type="ECO:0000256" key="2">
    <source>
        <dbReference type="ARBA" id="ARBA00022598"/>
    </source>
</evidence>
<dbReference type="PANTHER" id="PTHR43033:SF1">
    <property type="entry name" value="TRNA(ILE)-LYSIDINE SYNTHASE-RELATED"/>
    <property type="match status" value="1"/>
</dbReference>
<evidence type="ECO:0000256" key="1">
    <source>
        <dbReference type="ARBA" id="ARBA00022490"/>
    </source>
</evidence>
<evidence type="ECO:0000256" key="8">
    <source>
        <dbReference type="SAM" id="MobiDB-lite"/>
    </source>
</evidence>
<dbReference type="InterPro" id="IPR014729">
    <property type="entry name" value="Rossmann-like_a/b/a_fold"/>
</dbReference>
<proteinExistence type="inferred from homology"/>
<dbReference type="InterPro" id="IPR012094">
    <property type="entry name" value="tRNA_Ile_lys_synt"/>
</dbReference>
<protein>
    <recommendedName>
        <fullName evidence="7">tRNA(Ile)-lysidine synthase</fullName>
        <ecNumber evidence="7">6.3.4.19</ecNumber>
    </recommendedName>
    <alternativeName>
        <fullName evidence="7">tRNA(Ile)-2-lysyl-cytidine synthase</fullName>
    </alternativeName>
    <alternativeName>
        <fullName evidence="7">tRNA(Ile)-lysidine synthetase</fullName>
    </alternativeName>
</protein>
<evidence type="ECO:0000313" key="11">
    <source>
        <dbReference type="EMBL" id="SDU02674.1"/>
    </source>
</evidence>
<dbReference type="EMBL" id="LT629792">
    <property type="protein sequence ID" value="SDU02674.1"/>
    <property type="molecule type" value="Genomic_DNA"/>
</dbReference>
<dbReference type="HAMAP" id="MF_01161">
    <property type="entry name" value="tRNA_Ile_lys_synt"/>
    <property type="match status" value="1"/>
</dbReference>
<comment type="catalytic activity">
    <reaction evidence="6 7">
        <text>cytidine(34) in tRNA(Ile2) + L-lysine + ATP = lysidine(34) in tRNA(Ile2) + AMP + diphosphate + H(+)</text>
        <dbReference type="Rhea" id="RHEA:43744"/>
        <dbReference type="Rhea" id="RHEA-COMP:10625"/>
        <dbReference type="Rhea" id="RHEA-COMP:10670"/>
        <dbReference type="ChEBI" id="CHEBI:15378"/>
        <dbReference type="ChEBI" id="CHEBI:30616"/>
        <dbReference type="ChEBI" id="CHEBI:32551"/>
        <dbReference type="ChEBI" id="CHEBI:33019"/>
        <dbReference type="ChEBI" id="CHEBI:82748"/>
        <dbReference type="ChEBI" id="CHEBI:83665"/>
        <dbReference type="ChEBI" id="CHEBI:456215"/>
        <dbReference type="EC" id="6.3.4.19"/>
    </reaction>
</comment>
<accession>A0ABY0VAD6</accession>
<feature type="domain" description="tRNA(Ile)-lysidine/2-thiocytidine synthase N-terminal" evidence="9">
    <location>
        <begin position="42"/>
        <end position="220"/>
    </location>
</feature>
<dbReference type="Gene3D" id="3.30.465.60">
    <property type="match status" value="1"/>
</dbReference>
<evidence type="ECO:0000256" key="7">
    <source>
        <dbReference type="HAMAP-Rule" id="MF_01161"/>
    </source>
</evidence>
<feature type="region of interest" description="Disordered" evidence="8">
    <location>
        <begin position="290"/>
        <end position="328"/>
    </location>
</feature>